<keyword evidence="3" id="KW-0809">Transit peptide</keyword>
<dbReference type="InterPro" id="IPR034596">
    <property type="entry name" value="Ribosomal_mL52"/>
</dbReference>
<proteinExistence type="inferred from homology"/>
<evidence type="ECO:0000256" key="6">
    <source>
        <dbReference type="ARBA" id="ARBA00023274"/>
    </source>
</evidence>
<evidence type="ECO:0000256" key="1">
    <source>
        <dbReference type="ARBA" id="ARBA00004173"/>
    </source>
</evidence>
<evidence type="ECO:0000256" key="9">
    <source>
        <dbReference type="SAM" id="MobiDB-lite"/>
    </source>
</evidence>
<evidence type="ECO:0000313" key="10">
    <source>
        <dbReference type="EMBL" id="KNC87106.1"/>
    </source>
</evidence>
<dbReference type="GO" id="GO:0032543">
    <property type="term" value="P:mitochondrial translation"/>
    <property type="evidence" value="ECO:0007669"/>
    <property type="project" value="InterPro"/>
</dbReference>
<reference evidence="10 11" key="1">
    <citation type="submission" date="2011-02" db="EMBL/GenBank/DDBJ databases">
        <title>The Genome Sequence of Sphaeroforma arctica JP610.</title>
        <authorList>
            <consortium name="The Broad Institute Genome Sequencing Platform"/>
            <person name="Russ C."/>
            <person name="Cuomo C."/>
            <person name="Young S.K."/>
            <person name="Zeng Q."/>
            <person name="Gargeya S."/>
            <person name="Alvarado L."/>
            <person name="Berlin A."/>
            <person name="Chapman S.B."/>
            <person name="Chen Z."/>
            <person name="Freedman E."/>
            <person name="Gellesch M."/>
            <person name="Goldberg J."/>
            <person name="Griggs A."/>
            <person name="Gujja S."/>
            <person name="Heilman E."/>
            <person name="Heiman D."/>
            <person name="Howarth C."/>
            <person name="Mehta T."/>
            <person name="Neiman D."/>
            <person name="Pearson M."/>
            <person name="Roberts A."/>
            <person name="Saif S."/>
            <person name="Shea T."/>
            <person name="Shenoy N."/>
            <person name="Sisk P."/>
            <person name="Stolte C."/>
            <person name="Sykes S."/>
            <person name="White J."/>
            <person name="Yandava C."/>
            <person name="Burger G."/>
            <person name="Gray M.W."/>
            <person name="Holland P.W.H."/>
            <person name="King N."/>
            <person name="Lang F.B.F."/>
            <person name="Roger A.J."/>
            <person name="Ruiz-Trillo I."/>
            <person name="Haas B."/>
            <person name="Nusbaum C."/>
            <person name="Birren B."/>
        </authorList>
    </citation>
    <scope>NUCLEOTIDE SEQUENCE [LARGE SCALE GENOMIC DNA]</scope>
    <source>
        <strain evidence="10 11">JP610</strain>
    </source>
</reference>
<sequence length="137" mass="15289">CDVDEVQLSLKLYSSIILYRPSISSPTLGAPRQRLEQIMMHLRKLLASVSNHRAATSITRGFQTSTMSMAGQKTRLSRGQGRSGNDYGPLTDSPDWSYVENGEPAPITKAQQRRRLKANLHVHRIDSLLAEITSARK</sequence>
<keyword evidence="11" id="KW-1185">Reference proteome</keyword>
<dbReference type="GeneID" id="25901285"/>
<organism evidence="10 11">
    <name type="scientific">Sphaeroforma arctica JP610</name>
    <dbReference type="NCBI Taxonomy" id="667725"/>
    <lineage>
        <taxon>Eukaryota</taxon>
        <taxon>Ichthyosporea</taxon>
        <taxon>Ichthyophonida</taxon>
        <taxon>Sphaeroforma</taxon>
    </lineage>
</organism>
<evidence type="ECO:0000256" key="2">
    <source>
        <dbReference type="ARBA" id="ARBA00007232"/>
    </source>
</evidence>
<keyword evidence="6" id="KW-0687">Ribonucleoprotein</keyword>
<dbReference type="RefSeq" id="XP_014161008.1">
    <property type="nucleotide sequence ID" value="XM_014305533.1"/>
</dbReference>
<accession>A0A0L0GE08</accession>
<evidence type="ECO:0000313" key="11">
    <source>
        <dbReference type="Proteomes" id="UP000054560"/>
    </source>
</evidence>
<evidence type="ECO:0000256" key="8">
    <source>
        <dbReference type="ARBA" id="ARBA00035425"/>
    </source>
</evidence>
<keyword evidence="4" id="KW-0689">Ribosomal protein</keyword>
<dbReference type="Pfam" id="PF18699">
    <property type="entry name" value="MRPL52"/>
    <property type="match status" value="1"/>
</dbReference>
<dbReference type="EMBL" id="KQ241623">
    <property type="protein sequence ID" value="KNC87106.1"/>
    <property type="molecule type" value="Genomic_DNA"/>
</dbReference>
<name>A0A0L0GE08_9EUKA</name>
<dbReference type="GO" id="GO:0003735">
    <property type="term" value="F:structural constituent of ribosome"/>
    <property type="evidence" value="ECO:0007669"/>
    <property type="project" value="InterPro"/>
</dbReference>
<evidence type="ECO:0000256" key="4">
    <source>
        <dbReference type="ARBA" id="ARBA00022980"/>
    </source>
</evidence>
<protein>
    <recommendedName>
        <fullName evidence="7">Large ribosomal subunit protein mL52</fullName>
    </recommendedName>
    <alternativeName>
        <fullName evidence="8">39S ribosomal protein L52, mitochondrial</fullName>
    </alternativeName>
</protein>
<feature type="region of interest" description="Disordered" evidence="9">
    <location>
        <begin position="65"/>
        <end position="95"/>
    </location>
</feature>
<dbReference type="GO" id="GO:0005762">
    <property type="term" value="C:mitochondrial large ribosomal subunit"/>
    <property type="evidence" value="ECO:0007669"/>
    <property type="project" value="InterPro"/>
</dbReference>
<dbReference type="Proteomes" id="UP000054560">
    <property type="component" value="Unassembled WGS sequence"/>
</dbReference>
<dbReference type="PANTHER" id="PTHR34090">
    <property type="entry name" value="39S RIBOSOMAL PROTEIN L52, MITOCHONDRIAL"/>
    <property type="match status" value="1"/>
</dbReference>
<feature type="non-terminal residue" evidence="10">
    <location>
        <position position="1"/>
    </location>
</feature>
<dbReference type="OrthoDB" id="10249237at2759"/>
<dbReference type="PANTHER" id="PTHR34090:SF1">
    <property type="entry name" value="LARGE RIBOSOMAL SUBUNIT PROTEIN ML52"/>
    <property type="match status" value="1"/>
</dbReference>
<dbReference type="eggNOG" id="ENOG502S4I0">
    <property type="taxonomic scope" value="Eukaryota"/>
</dbReference>
<gene>
    <name evidence="10" type="ORF">SARC_00781</name>
</gene>
<evidence type="ECO:0000256" key="3">
    <source>
        <dbReference type="ARBA" id="ARBA00022946"/>
    </source>
</evidence>
<comment type="subcellular location">
    <subcellularLocation>
        <location evidence="1">Mitochondrion</location>
    </subcellularLocation>
</comment>
<comment type="similarity">
    <text evidence="2">Belongs to the mitochondrion-specific ribosomal protein mL52 family.</text>
</comment>
<dbReference type="AlphaFoldDB" id="A0A0L0GE08"/>
<evidence type="ECO:0000256" key="7">
    <source>
        <dbReference type="ARBA" id="ARBA00035181"/>
    </source>
</evidence>
<keyword evidence="5" id="KW-0496">Mitochondrion</keyword>
<dbReference type="STRING" id="667725.A0A0L0GE08"/>
<evidence type="ECO:0000256" key="5">
    <source>
        <dbReference type="ARBA" id="ARBA00023128"/>
    </source>
</evidence>